<accession>M0M2L4</accession>
<dbReference type="CDD" id="cd00657">
    <property type="entry name" value="Ferritin_like"/>
    <property type="match status" value="1"/>
</dbReference>
<dbReference type="PATRIC" id="fig|1132509.6.peg.1929"/>
<dbReference type="EMBL" id="AOMB01000023">
    <property type="protein sequence ID" value="EMA38854.1"/>
    <property type="molecule type" value="Genomic_DNA"/>
</dbReference>
<dbReference type="Gene3D" id="1.20.1260.10">
    <property type="match status" value="1"/>
</dbReference>
<gene>
    <name evidence="1" type="ORF">C447_08528</name>
</gene>
<comment type="caution">
    <text evidence="1">The sequence shown here is derived from an EMBL/GenBank/DDBJ whole genome shotgun (WGS) entry which is preliminary data.</text>
</comment>
<dbReference type="PROSITE" id="PS51318">
    <property type="entry name" value="TAT"/>
    <property type="match status" value="1"/>
</dbReference>
<dbReference type="eggNOG" id="arCOG08948">
    <property type="taxonomic scope" value="Archaea"/>
</dbReference>
<dbReference type="OrthoDB" id="201781at2157"/>
<dbReference type="PANTHER" id="PTHR31694:SF26">
    <property type="entry name" value="OS05G0151100 PROTEIN"/>
    <property type="match status" value="1"/>
</dbReference>
<evidence type="ECO:0008006" key="3">
    <source>
        <dbReference type="Google" id="ProtNLM"/>
    </source>
</evidence>
<dbReference type="PANTHER" id="PTHR31694">
    <property type="entry name" value="DESICCATION-LIKE PROTEIN"/>
    <property type="match status" value="1"/>
</dbReference>
<dbReference type="InterPro" id="IPR052965">
    <property type="entry name" value="Pigment-catalase-like"/>
</dbReference>
<keyword evidence="2" id="KW-1185">Reference proteome</keyword>
<sequence>MTDENTVREESDGPLDFFETMTEKLGSRRKFMGDAAKVGAGAVALSAVGAGTASAFHESSDVDILNYALTLEHLEATYYAEFLDEHSESDVEGSAVAQYFARPTLRYSLYQQIEDVADHEAQHVDALSQTISDLGGTPVEAAEYTFPYDSMEEFVALSDRIEAVGVSAYAGAAPYIENQDVLAAALSIHSVEANHSTFFNVLNLQRAAPNAFNPARNKDQVLGIVTPLIDS</sequence>
<dbReference type="RefSeq" id="WP_007692892.1">
    <property type="nucleotide sequence ID" value="NZ_AJRK01000073.1"/>
</dbReference>
<proteinExistence type="predicted"/>
<dbReference type="Pfam" id="PF13668">
    <property type="entry name" value="Ferritin_2"/>
    <property type="match status" value="1"/>
</dbReference>
<organism evidence="1 2">
    <name type="scientific">Halococcus hamelinensis 100A6</name>
    <dbReference type="NCBI Taxonomy" id="1132509"/>
    <lineage>
        <taxon>Archaea</taxon>
        <taxon>Methanobacteriati</taxon>
        <taxon>Methanobacteriota</taxon>
        <taxon>Stenosarchaea group</taxon>
        <taxon>Halobacteria</taxon>
        <taxon>Halobacteriales</taxon>
        <taxon>Halococcaceae</taxon>
        <taxon>Halococcus</taxon>
    </lineage>
</organism>
<evidence type="ECO:0000313" key="2">
    <source>
        <dbReference type="Proteomes" id="UP000011566"/>
    </source>
</evidence>
<dbReference type="SUPFAM" id="SSF47240">
    <property type="entry name" value="Ferritin-like"/>
    <property type="match status" value="1"/>
</dbReference>
<dbReference type="InterPro" id="IPR006311">
    <property type="entry name" value="TAT_signal"/>
</dbReference>
<protein>
    <recommendedName>
        <fullName evidence="3">Ferritin-like domain-containing protein</fullName>
    </recommendedName>
</protein>
<name>M0M2L4_9EURY</name>
<dbReference type="Proteomes" id="UP000011566">
    <property type="component" value="Unassembled WGS sequence"/>
</dbReference>
<evidence type="ECO:0000313" key="1">
    <source>
        <dbReference type="EMBL" id="EMA38854.1"/>
    </source>
</evidence>
<dbReference type="InterPro" id="IPR009078">
    <property type="entry name" value="Ferritin-like_SF"/>
</dbReference>
<reference evidence="1 2" key="1">
    <citation type="journal article" date="2014" name="PLoS Genet.">
        <title>Phylogenetically driven sequencing of extremely halophilic archaea reveals strategies for static and dynamic osmo-response.</title>
        <authorList>
            <person name="Becker E.A."/>
            <person name="Seitzer P.M."/>
            <person name="Tritt A."/>
            <person name="Larsen D."/>
            <person name="Krusor M."/>
            <person name="Yao A.I."/>
            <person name="Wu D."/>
            <person name="Madern D."/>
            <person name="Eisen J.A."/>
            <person name="Darling A.E."/>
            <person name="Facciotti M.T."/>
        </authorList>
    </citation>
    <scope>NUCLEOTIDE SEQUENCE [LARGE SCALE GENOMIC DNA]</scope>
    <source>
        <strain evidence="1 2">100A6</strain>
    </source>
</reference>
<dbReference type="AlphaFoldDB" id="M0M2L4"/>
<dbReference type="InterPro" id="IPR012347">
    <property type="entry name" value="Ferritin-like"/>
</dbReference>